<evidence type="ECO:0008006" key="3">
    <source>
        <dbReference type="Google" id="ProtNLM"/>
    </source>
</evidence>
<organism evidence="1 2">
    <name type="scientific">Pseudomonas asplenii</name>
    <dbReference type="NCBI Taxonomy" id="53407"/>
    <lineage>
        <taxon>Bacteria</taxon>
        <taxon>Pseudomonadati</taxon>
        <taxon>Pseudomonadota</taxon>
        <taxon>Gammaproteobacteria</taxon>
        <taxon>Pseudomonadales</taxon>
        <taxon>Pseudomonadaceae</taxon>
        <taxon>Pseudomonas</taxon>
    </lineage>
</organism>
<gene>
    <name evidence="1" type="ORF">PF66_02668</name>
</gene>
<dbReference type="EMBL" id="JSYZ01000009">
    <property type="protein sequence ID" value="KPA90607.1"/>
    <property type="molecule type" value="Genomic_DNA"/>
</dbReference>
<protein>
    <recommendedName>
        <fullName evidence="3">DUF2635 domain-containing protein</fullName>
    </recommendedName>
</protein>
<proteinExistence type="predicted"/>
<evidence type="ECO:0000313" key="2">
    <source>
        <dbReference type="Proteomes" id="UP000037931"/>
    </source>
</evidence>
<comment type="caution">
    <text evidence="1">The sequence shown here is derived from an EMBL/GenBank/DDBJ whole genome shotgun (WGS) entry which is preliminary data.</text>
</comment>
<dbReference type="OrthoDB" id="6434547at2"/>
<sequence>MQVTAALGLTVPMEADPRKQIGQEVVEVPDTSYYRRRIASGELLLAQSSAKRTARKGADE</sequence>
<accession>A0A0M9GGR1</accession>
<name>A0A0M9GGR1_9PSED</name>
<evidence type="ECO:0000313" key="1">
    <source>
        <dbReference type="EMBL" id="KPA90607.1"/>
    </source>
</evidence>
<keyword evidence="2" id="KW-1185">Reference proteome</keyword>
<dbReference type="RefSeq" id="WP_054062917.1">
    <property type="nucleotide sequence ID" value="NZ_JSYZ01000009.1"/>
</dbReference>
<dbReference type="AlphaFoldDB" id="A0A0M9GGR1"/>
<dbReference type="Proteomes" id="UP000037931">
    <property type="component" value="Unassembled WGS sequence"/>
</dbReference>
<dbReference type="PATRIC" id="fig|50340.43.peg.6056"/>
<reference evidence="1 2" key="1">
    <citation type="journal article" date="2015" name="PLoS ONE">
        <title>Rice-Infecting Pseudomonas Genomes Are Highly Accessorized and Harbor Multiple Putative Virulence Mechanisms to Cause Sheath Brown Rot.</title>
        <authorList>
            <person name="Quibod I.L."/>
            <person name="Grande G."/>
            <person name="Oreiro E.G."/>
            <person name="Borja F.N."/>
            <person name="Dossa G.S."/>
            <person name="Mauleon R."/>
            <person name="Cruz C.V."/>
            <person name="Oliva R."/>
        </authorList>
    </citation>
    <scope>NUCLEOTIDE SEQUENCE [LARGE SCALE GENOMIC DNA]</scope>
    <source>
        <strain evidence="1 2">IRRI 6609</strain>
    </source>
</reference>
<dbReference type="STRING" id="50340.PF66_02668"/>